<evidence type="ECO:0000313" key="4">
    <source>
        <dbReference type="Proteomes" id="UP000029736"/>
    </source>
</evidence>
<keyword evidence="1" id="KW-0472">Membrane</keyword>
<protein>
    <submittedName>
        <fullName evidence="3">Uncharacterized protein</fullName>
    </submittedName>
</protein>
<feature type="chain" id="PRO_5001947846" evidence="2">
    <location>
        <begin position="29"/>
        <end position="90"/>
    </location>
</feature>
<dbReference type="AlphaFoldDB" id="A0A098SB24"/>
<comment type="caution">
    <text evidence="3">The sequence shown here is derived from an EMBL/GenBank/DDBJ whole genome shotgun (WGS) entry which is preliminary data.</text>
</comment>
<dbReference type="RefSeq" id="WP_044215515.1">
    <property type="nucleotide sequence ID" value="NZ_JBKAGJ010000014.1"/>
</dbReference>
<sequence>MKNKIIKLFSILALAMTLSVATAPDVQAQCPMCRMSAESNLKNGGTDGKGLNNGILYMLATPYMLIGVIGFIWWRNRRKEDEEEPELAGE</sequence>
<organism evidence="3 4">
    <name type="scientific">Phaeodactylibacter xiamenensis</name>
    <dbReference type="NCBI Taxonomy" id="1524460"/>
    <lineage>
        <taxon>Bacteria</taxon>
        <taxon>Pseudomonadati</taxon>
        <taxon>Bacteroidota</taxon>
        <taxon>Saprospiria</taxon>
        <taxon>Saprospirales</taxon>
        <taxon>Haliscomenobacteraceae</taxon>
        <taxon>Phaeodactylibacter</taxon>
    </lineage>
</organism>
<keyword evidence="1" id="KW-1133">Transmembrane helix</keyword>
<dbReference type="EMBL" id="JPOS01000002">
    <property type="protein sequence ID" value="KGE89769.1"/>
    <property type="molecule type" value="Genomic_DNA"/>
</dbReference>
<feature type="signal peptide" evidence="2">
    <location>
        <begin position="1"/>
        <end position="28"/>
    </location>
</feature>
<name>A0A098SB24_9BACT</name>
<dbReference type="OrthoDB" id="678747at2"/>
<dbReference type="STRING" id="1524460.IX84_00110"/>
<keyword evidence="1" id="KW-0812">Transmembrane</keyword>
<evidence type="ECO:0000256" key="2">
    <source>
        <dbReference type="SAM" id="SignalP"/>
    </source>
</evidence>
<keyword evidence="2" id="KW-0732">Signal</keyword>
<dbReference type="Proteomes" id="UP000029736">
    <property type="component" value="Unassembled WGS sequence"/>
</dbReference>
<feature type="transmembrane region" description="Helical" evidence="1">
    <location>
        <begin position="55"/>
        <end position="74"/>
    </location>
</feature>
<gene>
    <name evidence="3" type="ORF">IX84_00110</name>
</gene>
<proteinExistence type="predicted"/>
<keyword evidence="4" id="KW-1185">Reference proteome</keyword>
<evidence type="ECO:0000256" key="1">
    <source>
        <dbReference type="SAM" id="Phobius"/>
    </source>
</evidence>
<accession>A0A098SB24</accession>
<reference evidence="3 4" key="1">
    <citation type="journal article" date="2014" name="Int. J. Syst. Evol. Microbiol.">
        <title>Phaeodactylibacter xiamenensis gen. nov., sp. nov., a member of the family Saprospiraceae isolated from the marine alga Phaeodactylum tricornutum.</title>
        <authorList>
            <person name="Chen Z.Jr."/>
            <person name="Lei X."/>
            <person name="Lai Q."/>
            <person name="Li Y."/>
            <person name="Zhang B."/>
            <person name="Zhang J."/>
            <person name="Zhang H."/>
            <person name="Yang L."/>
            <person name="Zheng W."/>
            <person name="Tian Y."/>
            <person name="Yu Z."/>
            <person name="Xu H.Jr."/>
            <person name="Zheng T."/>
        </authorList>
    </citation>
    <scope>NUCLEOTIDE SEQUENCE [LARGE SCALE GENOMIC DNA]</scope>
    <source>
        <strain evidence="3 4">KD52</strain>
    </source>
</reference>
<evidence type="ECO:0000313" key="3">
    <source>
        <dbReference type="EMBL" id="KGE89769.1"/>
    </source>
</evidence>